<dbReference type="PROSITE" id="PS51257">
    <property type="entry name" value="PROKAR_LIPOPROTEIN"/>
    <property type="match status" value="1"/>
</dbReference>
<dbReference type="InterPro" id="IPR028013">
    <property type="entry name" value="DUF4437"/>
</dbReference>
<dbReference type="CDD" id="cd06989">
    <property type="entry name" value="cupin_DRT102"/>
    <property type="match status" value="1"/>
</dbReference>
<dbReference type="AlphaFoldDB" id="A0A150X4Y4"/>
<evidence type="ECO:0000313" key="2">
    <source>
        <dbReference type="Proteomes" id="UP000075606"/>
    </source>
</evidence>
<name>A0A150X4Y4_9BACT</name>
<dbReference type="InterPro" id="IPR014710">
    <property type="entry name" value="RmlC-like_jellyroll"/>
</dbReference>
<protein>
    <recommendedName>
        <fullName evidence="3">DUF4437 domain-containing protein</fullName>
    </recommendedName>
</protein>
<dbReference type="Proteomes" id="UP000075606">
    <property type="component" value="Unassembled WGS sequence"/>
</dbReference>
<dbReference type="InterPro" id="IPR011051">
    <property type="entry name" value="RmlC_Cupin_sf"/>
</dbReference>
<gene>
    <name evidence="1" type="ORF">AWW68_13530</name>
</gene>
<dbReference type="SUPFAM" id="SSF51182">
    <property type="entry name" value="RmlC-like cupins"/>
    <property type="match status" value="1"/>
</dbReference>
<comment type="caution">
    <text evidence="1">The sequence shown here is derived from an EMBL/GenBank/DDBJ whole genome shotgun (WGS) entry which is preliminary data.</text>
</comment>
<keyword evidence="2" id="KW-1185">Reference proteome</keyword>
<sequence>MKIQSQILIAAISLTSFISCIENKSTTEETTSTTIENPTNAVVLSSEVNWEKLNPARGDASPQAGTLWGDRNAEVPTGFLAKFVDGFSSPPHIHNVTYRAVVISGSIHNDDSSAEKMWMKPGSFWTQPVGEAHITAAQGDENIAYVEIDHGPYLVKPTEEAFDNGERPVNIDASNVVWLGSDKAEWIAPNSGAALSFLWKSENLKGLFIKLPQGFKGHINSEGDIFHAVVIQGDLAYTLPQSGETKSLDPGSYFTSSAKAKHEVSTNEEVVIYVRTNGELEVR</sequence>
<accession>A0A150X4Y4</accession>
<evidence type="ECO:0008006" key="3">
    <source>
        <dbReference type="Google" id="ProtNLM"/>
    </source>
</evidence>
<dbReference type="Pfam" id="PF14499">
    <property type="entry name" value="DUF4437"/>
    <property type="match status" value="1"/>
</dbReference>
<organism evidence="1 2">
    <name type="scientific">Roseivirga spongicola</name>
    <dbReference type="NCBI Taxonomy" id="333140"/>
    <lineage>
        <taxon>Bacteria</taxon>
        <taxon>Pseudomonadati</taxon>
        <taxon>Bacteroidota</taxon>
        <taxon>Cytophagia</taxon>
        <taxon>Cytophagales</taxon>
        <taxon>Roseivirgaceae</taxon>
        <taxon>Roseivirga</taxon>
    </lineage>
</organism>
<reference evidence="1 2" key="1">
    <citation type="submission" date="2016-01" db="EMBL/GenBank/DDBJ databases">
        <title>Genome sequencing of Roseivirga spongicola UST030701-084.</title>
        <authorList>
            <person name="Selvaratnam C."/>
            <person name="Thevarajoo S."/>
            <person name="Goh K.M."/>
            <person name="Ee R."/>
            <person name="Chan K.-G."/>
            <person name="Chong C.S."/>
        </authorList>
    </citation>
    <scope>NUCLEOTIDE SEQUENCE [LARGE SCALE GENOMIC DNA]</scope>
    <source>
        <strain evidence="1 2">UST030701-084</strain>
    </source>
</reference>
<dbReference type="OrthoDB" id="291085at2"/>
<proteinExistence type="predicted"/>
<dbReference type="RefSeq" id="WP_068222394.1">
    <property type="nucleotide sequence ID" value="NZ_LRPC01000028.1"/>
</dbReference>
<evidence type="ECO:0000313" key="1">
    <source>
        <dbReference type="EMBL" id="KYG73702.1"/>
    </source>
</evidence>
<dbReference type="Gene3D" id="2.60.120.10">
    <property type="entry name" value="Jelly Rolls"/>
    <property type="match status" value="2"/>
</dbReference>
<dbReference type="STRING" id="333140.AWW68_13530"/>
<dbReference type="EMBL" id="LRPC01000028">
    <property type="protein sequence ID" value="KYG73702.1"/>
    <property type="molecule type" value="Genomic_DNA"/>
</dbReference>